<feature type="compositionally biased region" description="Pro residues" evidence="1">
    <location>
        <begin position="530"/>
        <end position="539"/>
    </location>
</feature>
<comment type="caution">
    <text evidence="2">The sequence shown here is derived from an EMBL/GenBank/DDBJ whole genome shotgun (WGS) entry which is preliminary data.</text>
</comment>
<feature type="compositionally biased region" description="Pro residues" evidence="1">
    <location>
        <begin position="659"/>
        <end position="669"/>
    </location>
</feature>
<feature type="region of interest" description="Disordered" evidence="1">
    <location>
        <begin position="251"/>
        <end position="474"/>
    </location>
</feature>
<protein>
    <submittedName>
        <fullName evidence="2">Uncharacterized protein</fullName>
    </submittedName>
</protein>
<feature type="compositionally biased region" description="Basic and acidic residues" evidence="1">
    <location>
        <begin position="30"/>
        <end position="41"/>
    </location>
</feature>
<feature type="compositionally biased region" description="Basic and acidic residues" evidence="1">
    <location>
        <begin position="290"/>
        <end position="303"/>
    </location>
</feature>
<feature type="compositionally biased region" description="Polar residues" evidence="1">
    <location>
        <begin position="342"/>
        <end position="356"/>
    </location>
</feature>
<feature type="compositionally biased region" description="Polar residues" evidence="1">
    <location>
        <begin position="395"/>
        <end position="409"/>
    </location>
</feature>
<evidence type="ECO:0000256" key="1">
    <source>
        <dbReference type="SAM" id="MobiDB-lite"/>
    </source>
</evidence>
<feature type="region of interest" description="Disordered" evidence="1">
    <location>
        <begin position="486"/>
        <end position="717"/>
    </location>
</feature>
<keyword evidence="3" id="KW-1185">Reference proteome</keyword>
<evidence type="ECO:0000313" key="3">
    <source>
        <dbReference type="Proteomes" id="UP000325902"/>
    </source>
</evidence>
<gene>
    <name evidence="2" type="ORF">DBV05_g12684</name>
</gene>
<name>A0A5N5CTG5_9PEZI</name>
<dbReference type="EMBL" id="VCHE01000319">
    <property type="protein sequence ID" value="KAB2568638.1"/>
    <property type="molecule type" value="Genomic_DNA"/>
</dbReference>
<feature type="compositionally biased region" description="Basic and acidic residues" evidence="1">
    <location>
        <begin position="48"/>
        <end position="62"/>
    </location>
</feature>
<dbReference type="Proteomes" id="UP000325902">
    <property type="component" value="Unassembled WGS sequence"/>
</dbReference>
<feature type="compositionally biased region" description="Low complexity" evidence="1">
    <location>
        <begin position="410"/>
        <end position="421"/>
    </location>
</feature>
<feature type="compositionally biased region" description="Polar residues" evidence="1">
    <location>
        <begin position="595"/>
        <end position="615"/>
    </location>
</feature>
<feature type="region of interest" description="Disordered" evidence="1">
    <location>
        <begin position="139"/>
        <end position="193"/>
    </location>
</feature>
<accession>A0A5N5CTG5</accession>
<dbReference type="AlphaFoldDB" id="A0A5N5CTG5"/>
<proteinExistence type="predicted"/>
<feature type="region of interest" description="Disordered" evidence="1">
    <location>
        <begin position="1"/>
        <end position="121"/>
    </location>
</feature>
<reference evidence="2 3" key="1">
    <citation type="journal article" date="2019" name="Sci. Rep.">
        <title>A multi-omics analysis of the grapevine pathogen Lasiodiplodia theobromae reveals that temperature affects the expression of virulence- and pathogenicity-related genes.</title>
        <authorList>
            <person name="Felix C."/>
            <person name="Meneses R."/>
            <person name="Goncalves M.F.M."/>
            <person name="Tilleman L."/>
            <person name="Duarte A.S."/>
            <person name="Jorrin-Novo J.V."/>
            <person name="Van de Peer Y."/>
            <person name="Deforce D."/>
            <person name="Van Nieuwerburgh F."/>
            <person name="Esteves A.C."/>
            <person name="Alves A."/>
        </authorList>
    </citation>
    <scope>NUCLEOTIDE SEQUENCE [LARGE SCALE GENOMIC DNA]</scope>
    <source>
        <strain evidence="2 3">LA-SOL3</strain>
    </source>
</reference>
<evidence type="ECO:0000313" key="2">
    <source>
        <dbReference type="EMBL" id="KAB2568638.1"/>
    </source>
</evidence>
<sequence length="901" mass="97952">MSDNEERDDILGETPEHASSDELQSLPDDGDTKSSSERSSERSQPLTDPEHDESSSEGHGEITENYASQAPHQILPAQDVPKSPPSAGHNAGEDDTEQLWKMSGFLNNSNEPTTGHIGENLIEPALDSTEQFFKPSELEFSTAGLPIEATVGEEGQMEEDEELEDYVEYENGEFEDGEKNEEEEREEEMGFDMEKELENEIKKAMEKKEDGDDDNSSTHHIIADLLAELDTSIATSRATAKYAAVPSLSTIEEVSETPTPERRRTSLQQDHQINDIAEARTIDGDAVFMETRHDDADNAREPEEVTTVEMDIDERLDATQRQSSPGVETEELPAVEKEVPEGTQSDGPEDQITNESSIEESLPASDKIGVQEHVIPEEVPETQNSSDQRTKEMSPQESPSNCTQPGVTDSSSRSSSLSHQSMVKEGLSSVHTSPPEEATQNVPTLLSPISPLELANSSERRRSSVRNSLSPYRKASLPAVAVYSPELQPSAPVSPKAAKDGGNDAPLDPSDQKHLNPLESAEQSAITPDPGSPSCPPSPSQTVPPFVDTPPPLEPQLPQTAKEEFETDANDPSKPVGGSTPGQLDIQQEHMEPPATQQELTQPPDTQQEATQPLDIQQEPAESLGSLQELPELTMEPTESLPAPFTLSPETLEFLAKLPLPPLPPPPAAPQQQPELSSYPHTKPPVLDWHPRHPERNHPHPSHLLDSYRPGLPTTTATTAPETAAAASLEAWTHTLSAPLLLRHAFLGNLPRRPPPPPPYPSTTTTKPPPQPQTETHTLTHTICPHRTLVLTRRYTPLPPCPRCHGRGTVLRNHNHRSSRRPAQCLTCLGRGRAHTSTTAGIAPGARFIRAEGPKAEAVGGFVEGWGVKVVRERIAASDGTGCVDDGGRCRRGDALVGTEG</sequence>
<feature type="compositionally biased region" description="Basic and acidic residues" evidence="1">
    <location>
        <begin position="689"/>
        <end position="698"/>
    </location>
</feature>
<organism evidence="2 3">
    <name type="scientific">Lasiodiplodia theobromae</name>
    <dbReference type="NCBI Taxonomy" id="45133"/>
    <lineage>
        <taxon>Eukaryota</taxon>
        <taxon>Fungi</taxon>
        <taxon>Dikarya</taxon>
        <taxon>Ascomycota</taxon>
        <taxon>Pezizomycotina</taxon>
        <taxon>Dothideomycetes</taxon>
        <taxon>Dothideomycetes incertae sedis</taxon>
        <taxon>Botryosphaeriales</taxon>
        <taxon>Botryosphaeriaceae</taxon>
        <taxon>Lasiodiplodia</taxon>
    </lineage>
</organism>
<feature type="compositionally biased region" description="Pro residues" evidence="1">
    <location>
        <begin position="752"/>
        <end position="772"/>
    </location>
</feature>
<feature type="compositionally biased region" description="Acidic residues" evidence="1">
    <location>
        <begin position="155"/>
        <end position="191"/>
    </location>
</feature>
<feature type="region of interest" description="Disordered" evidence="1">
    <location>
        <begin position="747"/>
        <end position="781"/>
    </location>
</feature>